<dbReference type="EMBL" id="BK015735">
    <property type="protein sequence ID" value="DAE22592.1"/>
    <property type="molecule type" value="Genomic_DNA"/>
</dbReference>
<name>A0A8S5QU30_9CAUD</name>
<sequence>MKKERAQRWVRSFFLCQGQKRKTGQVCPYFFL</sequence>
<reference evidence="1" key="1">
    <citation type="journal article" date="2021" name="Proc. Natl. Acad. Sci. U.S.A.">
        <title>A Catalog of Tens of Thousands of Viruses from Human Metagenomes Reveals Hidden Associations with Chronic Diseases.</title>
        <authorList>
            <person name="Tisza M.J."/>
            <person name="Buck C.B."/>
        </authorList>
    </citation>
    <scope>NUCLEOTIDE SEQUENCE</scope>
    <source>
        <strain evidence="1">Ct5co22</strain>
    </source>
</reference>
<proteinExistence type="predicted"/>
<evidence type="ECO:0000313" key="1">
    <source>
        <dbReference type="EMBL" id="DAE22592.1"/>
    </source>
</evidence>
<organism evidence="1">
    <name type="scientific">Siphoviridae sp. ct5co22</name>
    <dbReference type="NCBI Taxonomy" id="2826294"/>
    <lineage>
        <taxon>Viruses</taxon>
        <taxon>Duplodnaviria</taxon>
        <taxon>Heunggongvirae</taxon>
        <taxon>Uroviricota</taxon>
        <taxon>Caudoviricetes</taxon>
    </lineage>
</organism>
<protein>
    <submittedName>
        <fullName evidence="1">Uncharacterized protein</fullName>
    </submittedName>
</protein>
<accession>A0A8S5QU30</accession>